<dbReference type="AlphaFoldDB" id="A0A9K3DTC9"/>
<reference evidence="1" key="1">
    <citation type="journal article" date="2017" name="Nature">
        <title>The sunflower genome provides insights into oil metabolism, flowering and Asterid evolution.</title>
        <authorList>
            <person name="Badouin H."/>
            <person name="Gouzy J."/>
            <person name="Grassa C.J."/>
            <person name="Murat F."/>
            <person name="Staton S.E."/>
            <person name="Cottret L."/>
            <person name="Lelandais-Briere C."/>
            <person name="Owens G.L."/>
            <person name="Carrere S."/>
            <person name="Mayjonade B."/>
            <person name="Legrand L."/>
            <person name="Gill N."/>
            <person name="Kane N.C."/>
            <person name="Bowers J.E."/>
            <person name="Hubner S."/>
            <person name="Bellec A."/>
            <person name="Berard A."/>
            <person name="Berges H."/>
            <person name="Blanchet N."/>
            <person name="Boniface M.C."/>
            <person name="Brunel D."/>
            <person name="Catrice O."/>
            <person name="Chaidir N."/>
            <person name="Claudel C."/>
            <person name="Donnadieu C."/>
            <person name="Faraut T."/>
            <person name="Fievet G."/>
            <person name="Helmstetter N."/>
            <person name="King M."/>
            <person name="Knapp S.J."/>
            <person name="Lai Z."/>
            <person name="Le Paslier M.C."/>
            <person name="Lippi Y."/>
            <person name="Lorenzon L."/>
            <person name="Mandel J.R."/>
            <person name="Marage G."/>
            <person name="Marchand G."/>
            <person name="Marquand E."/>
            <person name="Bret-Mestries E."/>
            <person name="Morien E."/>
            <person name="Nambeesan S."/>
            <person name="Nguyen T."/>
            <person name="Pegot-Espagnet P."/>
            <person name="Pouilly N."/>
            <person name="Raftis F."/>
            <person name="Sallet E."/>
            <person name="Schiex T."/>
            <person name="Thomas J."/>
            <person name="Vandecasteele C."/>
            <person name="Vares D."/>
            <person name="Vear F."/>
            <person name="Vautrin S."/>
            <person name="Crespi M."/>
            <person name="Mangin B."/>
            <person name="Burke J.M."/>
            <person name="Salse J."/>
            <person name="Munos S."/>
            <person name="Vincourt P."/>
            <person name="Rieseberg L.H."/>
            <person name="Langlade N.B."/>
        </authorList>
    </citation>
    <scope>NUCLEOTIDE SEQUENCE</scope>
    <source>
        <tissue evidence="1">Leaves</tissue>
    </source>
</reference>
<organism evidence="1 2">
    <name type="scientific">Helianthus annuus</name>
    <name type="common">Common sunflower</name>
    <dbReference type="NCBI Taxonomy" id="4232"/>
    <lineage>
        <taxon>Eukaryota</taxon>
        <taxon>Viridiplantae</taxon>
        <taxon>Streptophyta</taxon>
        <taxon>Embryophyta</taxon>
        <taxon>Tracheophyta</taxon>
        <taxon>Spermatophyta</taxon>
        <taxon>Magnoliopsida</taxon>
        <taxon>eudicotyledons</taxon>
        <taxon>Gunneridae</taxon>
        <taxon>Pentapetalae</taxon>
        <taxon>asterids</taxon>
        <taxon>campanulids</taxon>
        <taxon>Asterales</taxon>
        <taxon>Asteraceae</taxon>
        <taxon>Asteroideae</taxon>
        <taxon>Heliantheae alliance</taxon>
        <taxon>Heliantheae</taxon>
        <taxon>Helianthus</taxon>
    </lineage>
</organism>
<dbReference type="Gramene" id="mRNA:HanXRQr2_Chr16g0763041">
    <property type="protein sequence ID" value="mRNA:HanXRQr2_Chr16g0763041"/>
    <property type="gene ID" value="HanXRQr2_Chr16g0763041"/>
</dbReference>
<evidence type="ECO:0000313" key="2">
    <source>
        <dbReference type="Proteomes" id="UP000215914"/>
    </source>
</evidence>
<accession>A0A9K3DTC9</accession>
<evidence type="ECO:0000313" key="1">
    <source>
        <dbReference type="EMBL" id="KAF5761265.1"/>
    </source>
</evidence>
<protein>
    <submittedName>
        <fullName evidence="1">Uncharacterized protein</fullName>
    </submittedName>
</protein>
<dbReference type="Proteomes" id="UP000215914">
    <property type="component" value="Unassembled WGS sequence"/>
</dbReference>
<name>A0A9K3DTC9_HELAN</name>
<keyword evidence="2" id="KW-1185">Reference proteome</keyword>
<gene>
    <name evidence="1" type="ORF">HanXRQr2_Chr16g0763041</name>
</gene>
<sequence length="55" mass="6235">MSEICRSKLNSCIWIIWLISRKEDGNRHVNEQSRYASPCAAPSMICSLLCHGRAV</sequence>
<proteinExistence type="predicted"/>
<dbReference type="EMBL" id="MNCJ02000331">
    <property type="protein sequence ID" value="KAF5761265.1"/>
    <property type="molecule type" value="Genomic_DNA"/>
</dbReference>
<reference evidence="1" key="2">
    <citation type="submission" date="2020-06" db="EMBL/GenBank/DDBJ databases">
        <title>Helianthus annuus Genome sequencing and assembly Release 2.</title>
        <authorList>
            <person name="Gouzy J."/>
            <person name="Langlade N."/>
            <person name="Munos S."/>
        </authorList>
    </citation>
    <scope>NUCLEOTIDE SEQUENCE</scope>
    <source>
        <tissue evidence="1">Leaves</tissue>
    </source>
</reference>
<comment type="caution">
    <text evidence="1">The sequence shown here is derived from an EMBL/GenBank/DDBJ whole genome shotgun (WGS) entry which is preliminary data.</text>
</comment>